<protein>
    <submittedName>
        <fullName evidence="1">Uncharacterized protein</fullName>
    </submittedName>
</protein>
<dbReference type="AlphaFoldDB" id="A0AAN7MQ59"/>
<comment type="caution">
    <text evidence="1">The sequence shown here is derived from an EMBL/GenBank/DDBJ whole genome shotgun (WGS) entry which is preliminary data.</text>
</comment>
<dbReference type="EMBL" id="JAUNZN010000018">
    <property type="protein sequence ID" value="KAK4810749.1"/>
    <property type="molecule type" value="Genomic_DNA"/>
</dbReference>
<organism evidence="1 2">
    <name type="scientific">Mycteria americana</name>
    <name type="common">Wood stork</name>
    <dbReference type="NCBI Taxonomy" id="33587"/>
    <lineage>
        <taxon>Eukaryota</taxon>
        <taxon>Metazoa</taxon>
        <taxon>Chordata</taxon>
        <taxon>Craniata</taxon>
        <taxon>Vertebrata</taxon>
        <taxon>Euteleostomi</taxon>
        <taxon>Archelosauria</taxon>
        <taxon>Archosauria</taxon>
        <taxon>Dinosauria</taxon>
        <taxon>Saurischia</taxon>
        <taxon>Theropoda</taxon>
        <taxon>Coelurosauria</taxon>
        <taxon>Aves</taxon>
        <taxon>Neognathae</taxon>
        <taxon>Neoaves</taxon>
        <taxon>Aequornithes</taxon>
        <taxon>Ciconiiformes</taxon>
        <taxon>Ciconiidae</taxon>
        <taxon>Mycteria</taxon>
    </lineage>
</organism>
<reference evidence="1 2" key="1">
    <citation type="journal article" date="2023" name="J. Hered.">
        <title>Chromosome-level genome of the wood stork (Mycteria americana) provides insight into avian chromosome evolution.</title>
        <authorList>
            <person name="Flamio R. Jr."/>
            <person name="Ramstad K.M."/>
        </authorList>
    </citation>
    <scope>NUCLEOTIDE SEQUENCE [LARGE SCALE GENOMIC DNA]</scope>
    <source>
        <strain evidence="1">JAX WOST 10</strain>
    </source>
</reference>
<sequence>MSSQFLQENAVGNERPAFLDYFALQDCFPRDSVNQAPKQAKVCPPEVQGGSSTDSPPYFSKNQKLYHFLITMPKMASNHPINHKSKCYMEAQSFSLENLATEKFGFVAIGAEQPQLSQPFLIGEVFHPSDHFCGPPLDPLQQVHVFPVLRTPELDAVLQCTLPAHIHFFIHQYPQVLLSKAALNPLIAQPVSMFGIALTQVQDLALSLVEPHEVHMGPLLELVQVPLNGIPSLKHALYKAEIKALWRLLSRRKVSSGSVGKKERGRAVMWSCMDMEIKRKEEVDGFKALGVTSSSYQGAMILSPIPPGGGVSKRLCGAWLPTGAKP</sequence>
<dbReference type="Proteomes" id="UP001333110">
    <property type="component" value="Unassembled WGS sequence"/>
</dbReference>
<proteinExistence type="predicted"/>
<evidence type="ECO:0000313" key="2">
    <source>
        <dbReference type="Proteomes" id="UP001333110"/>
    </source>
</evidence>
<keyword evidence="2" id="KW-1185">Reference proteome</keyword>
<accession>A0AAN7MQ59</accession>
<gene>
    <name evidence="1" type="ORF">QYF61_007723</name>
</gene>
<evidence type="ECO:0000313" key="1">
    <source>
        <dbReference type="EMBL" id="KAK4810749.1"/>
    </source>
</evidence>
<name>A0AAN7MQ59_MYCAM</name>